<evidence type="ECO:0000256" key="1">
    <source>
        <dbReference type="ARBA" id="ARBA00013260"/>
    </source>
</evidence>
<comment type="catalytic activity">
    <reaction evidence="7">
        <text>an N-acyl-L-alpha-aminoacyl-tRNA + H2O = an N-acyl-L-amino acid + a tRNA + H(+)</text>
        <dbReference type="Rhea" id="RHEA:54448"/>
        <dbReference type="Rhea" id="RHEA-COMP:10123"/>
        <dbReference type="Rhea" id="RHEA-COMP:13883"/>
        <dbReference type="ChEBI" id="CHEBI:15377"/>
        <dbReference type="ChEBI" id="CHEBI:15378"/>
        <dbReference type="ChEBI" id="CHEBI:59874"/>
        <dbReference type="ChEBI" id="CHEBI:78442"/>
        <dbReference type="ChEBI" id="CHEBI:138191"/>
        <dbReference type="EC" id="3.1.1.29"/>
    </reaction>
</comment>
<evidence type="ECO:0000256" key="4">
    <source>
        <dbReference type="ARBA" id="ARBA00022884"/>
    </source>
</evidence>
<evidence type="ECO:0000256" key="5">
    <source>
        <dbReference type="ARBA" id="ARBA00038063"/>
    </source>
</evidence>
<dbReference type="InterPro" id="IPR018171">
    <property type="entry name" value="Pept_tRNA_hydro_CS"/>
</dbReference>
<organism evidence="9 10">
    <name type="scientific">Candidatus Collierbacteria bacterium RIFOXYA2_FULL_46_10</name>
    <dbReference type="NCBI Taxonomy" id="1817726"/>
    <lineage>
        <taxon>Bacteria</taxon>
        <taxon>Candidatus Collieribacteriota</taxon>
    </lineage>
</organism>
<evidence type="ECO:0000256" key="2">
    <source>
        <dbReference type="ARBA" id="ARBA00022555"/>
    </source>
</evidence>
<gene>
    <name evidence="9" type="ORF">A2228_02285</name>
</gene>
<dbReference type="Proteomes" id="UP000176191">
    <property type="component" value="Unassembled WGS sequence"/>
</dbReference>
<evidence type="ECO:0000313" key="9">
    <source>
        <dbReference type="EMBL" id="OGD74358.1"/>
    </source>
</evidence>
<proteinExistence type="inferred from homology"/>
<dbReference type="NCBIfam" id="TIGR00447">
    <property type="entry name" value="pth"/>
    <property type="match status" value="1"/>
</dbReference>
<keyword evidence="4" id="KW-0694">RNA-binding</keyword>
<dbReference type="Pfam" id="PF01195">
    <property type="entry name" value="Pept_tRNA_hydro"/>
    <property type="match status" value="1"/>
</dbReference>
<dbReference type="GO" id="GO:0000049">
    <property type="term" value="F:tRNA binding"/>
    <property type="evidence" value="ECO:0007669"/>
    <property type="project" value="UniProtKB-KW"/>
</dbReference>
<dbReference type="PROSITE" id="PS01195">
    <property type="entry name" value="PEPT_TRNA_HYDROL_1"/>
    <property type="match status" value="1"/>
</dbReference>
<name>A0A1F5F3Y9_9BACT</name>
<evidence type="ECO:0000256" key="6">
    <source>
        <dbReference type="ARBA" id="ARBA00050038"/>
    </source>
</evidence>
<dbReference type="EMBL" id="MFAK01000037">
    <property type="protein sequence ID" value="OGD74358.1"/>
    <property type="molecule type" value="Genomic_DNA"/>
</dbReference>
<dbReference type="GO" id="GO:0004045">
    <property type="term" value="F:peptidyl-tRNA hydrolase activity"/>
    <property type="evidence" value="ECO:0007669"/>
    <property type="project" value="UniProtKB-EC"/>
</dbReference>
<accession>A0A1F5F3Y9</accession>
<comment type="caution">
    <text evidence="9">The sequence shown here is derived from an EMBL/GenBank/DDBJ whole genome shotgun (WGS) entry which is preliminary data.</text>
</comment>
<evidence type="ECO:0000313" key="10">
    <source>
        <dbReference type="Proteomes" id="UP000176191"/>
    </source>
</evidence>
<keyword evidence="2" id="KW-0820">tRNA-binding</keyword>
<dbReference type="InterPro" id="IPR036416">
    <property type="entry name" value="Pept_tRNA_hydro_sf"/>
</dbReference>
<comment type="similarity">
    <text evidence="5 8">Belongs to the PTH family.</text>
</comment>
<dbReference type="AlphaFoldDB" id="A0A1F5F3Y9"/>
<dbReference type="InterPro" id="IPR001328">
    <property type="entry name" value="Pept_tRNA_hydro"/>
</dbReference>
<protein>
    <recommendedName>
        <fullName evidence="6 7">Peptidyl-tRNA hydrolase</fullName>
        <ecNumber evidence="1 7">3.1.1.29</ecNumber>
    </recommendedName>
</protein>
<sequence>MYMKVIAGLGNPGEKYSRNRHNVGFMVMDRLQQLTDNGQWTKSNKFEAEIVQTENYLLVKPQTFMNKSGLSIAKICHFYKVKYEDLYVIHDDLDITLGNYKIQFGKGPQIHNGLLSIEESLGTDQFWNVRVGVENRPVRGNRGVPGVVYSLQNFEGTEVSMITKVIQQIVNDLIMGIVAR</sequence>
<reference evidence="9 10" key="1">
    <citation type="journal article" date="2016" name="Nat. Commun.">
        <title>Thousands of microbial genomes shed light on interconnected biogeochemical processes in an aquifer system.</title>
        <authorList>
            <person name="Anantharaman K."/>
            <person name="Brown C.T."/>
            <person name="Hug L.A."/>
            <person name="Sharon I."/>
            <person name="Castelle C.J."/>
            <person name="Probst A.J."/>
            <person name="Thomas B.C."/>
            <person name="Singh A."/>
            <person name="Wilkins M.J."/>
            <person name="Karaoz U."/>
            <person name="Brodie E.L."/>
            <person name="Williams K.H."/>
            <person name="Hubbard S.S."/>
            <person name="Banfield J.F."/>
        </authorList>
    </citation>
    <scope>NUCLEOTIDE SEQUENCE [LARGE SCALE GENOMIC DNA]</scope>
</reference>
<dbReference type="CDD" id="cd00462">
    <property type="entry name" value="PTH"/>
    <property type="match status" value="1"/>
</dbReference>
<evidence type="ECO:0000256" key="3">
    <source>
        <dbReference type="ARBA" id="ARBA00022801"/>
    </source>
</evidence>
<evidence type="ECO:0000256" key="7">
    <source>
        <dbReference type="RuleBase" id="RU000673"/>
    </source>
</evidence>
<dbReference type="Gene3D" id="3.40.50.1470">
    <property type="entry name" value="Peptidyl-tRNA hydrolase"/>
    <property type="match status" value="1"/>
</dbReference>
<dbReference type="SUPFAM" id="SSF53178">
    <property type="entry name" value="Peptidyl-tRNA hydrolase-like"/>
    <property type="match status" value="1"/>
</dbReference>
<dbReference type="PANTHER" id="PTHR17224">
    <property type="entry name" value="PEPTIDYL-TRNA HYDROLASE"/>
    <property type="match status" value="1"/>
</dbReference>
<evidence type="ECO:0000256" key="8">
    <source>
        <dbReference type="RuleBase" id="RU004320"/>
    </source>
</evidence>
<dbReference type="EC" id="3.1.1.29" evidence="1 7"/>
<dbReference type="PANTHER" id="PTHR17224:SF1">
    <property type="entry name" value="PEPTIDYL-TRNA HYDROLASE"/>
    <property type="match status" value="1"/>
</dbReference>
<keyword evidence="3 7" id="KW-0378">Hydrolase</keyword>